<organism evidence="1 2">
    <name type="scientific">Stephania japonica</name>
    <dbReference type="NCBI Taxonomy" id="461633"/>
    <lineage>
        <taxon>Eukaryota</taxon>
        <taxon>Viridiplantae</taxon>
        <taxon>Streptophyta</taxon>
        <taxon>Embryophyta</taxon>
        <taxon>Tracheophyta</taxon>
        <taxon>Spermatophyta</taxon>
        <taxon>Magnoliopsida</taxon>
        <taxon>Ranunculales</taxon>
        <taxon>Menispermaceae</taxon>
        <taxon>Menispermoideae</taxon>
        <taxon>Cissampelideae</taxon>
        <taxon>Stephania</taxon>
    </lineage>
</organism>
<evidence type="ECO:0000313" key="1">
    <source>
        <dbReference type="EMBL" id="KAK9116870.1"/>
    </source>
</evidence>
<proteinExistence type="predicted"/>
<dbReference type="EMBL" id="JBBNAE010000006">
    <property type="protein sequence ID" value="KAK9116870.1"/>
    <property type="molecule type" value="Genomic_DNA"/>
</dbReference>
<comment type="caution">
    <text evidence="1">The sequence shown here is derived from an EMBL/GenBank/DDBJ whole genome shotgun (WGS) entry which is preliminary data.</text>
</comment>
<accession>A0AAP0IKB6</accession>
<name>A0AAP0IKB6_9MAGN</name>
<evidence type="ECO:0000313" key="2">
    <source>
        <dbReference type="Proteomes" id="UP001417504"/>
    </source>
</evidence>
<keyword evidence="2" id="KW-1185">Reference proteome</keyword>
<dbReference type="AlphaFoldDB" id="A0AAP0IKB6"/>
<dbReference type="Proteomes" id="UP001417504">
    <property type="component" value="Unassembled WGS sequence"/>
</dbReference>
<sequence>MATKQGELSPCCFVRVREKEKRRREEDQLKKYIYIYRAAALFECRGEEEEGVNRADSV</sequence>
<protein>
    <submittedName>
        <fullName evidence="1">Uncharacterized protein</fullName>
    </submittedName>
</protein>
<reference evidence="1 2" key="1">
    <citation type="submission" date="2024-01" db="EMBL/GenBank/DDBJ databases">
        <title>Genome assemblies of Stephania.</title>
        <authorList>
            <person name="Yang L."/>
        </authorList>
    </citation>
    <scope>NUCLEOTIDE SEQUENCE [LARGE SCALE GENOMIC DNA]</scope>
    <source>
        <strain evidence="1">QJT</strain>
        <tissue evidence="1">Leaf</tissue>
    </source>
</reference>
<gene>
    <name evidence="1" type="ORF">Sjap_015817</name>
</gene>